<keyword evidence="2 6" id="KW-0732">Signal</keyword>
<dbReference type="Gene3D" id="3.40.190.10">
    <property type="entry name" value="Periplasmic binding protein-like II"/>
    <property type="match status" value="1"/>
</dbReference>
<dbReference type="InterPro" id="IPR006059">
    <property type="entry name" value="SBP"/>
</dbReference>
<keyword evidence="5" id="KW-0449">Lipoprotein</keyword>
<comment type="caution">
    <text evidence="7">The sequence shown here is derived from an EMBL/GenBank/DDBJ whole genome shotgun (WGS) entry which is preliminary data.</text>
</comment>
<gene>
    <name evidence="7" type="ORF">ACFSYH_05015</name>
</gene>
<dbReference type="PROSITE" id="PS51257">
    <property type="entry name" value="PROKAR_LIPOPROTEIN"/>
    <property type="match status" value="1"/>
</dbReference>
<dbReference type="RefSeq" id="WP_377465533.1">
    <property type="nucleotide sequence ID" value="NZ_JBHUOP010000002.1"/>
</dbReference>
<evidence type="ECO:0000256" key="3">
    <source>
        <dbReference type="ARBA" id="ARBA00023136"/>
    </source>
</evidence>
<organism evidence="7 8">
    <name type="scientific">Populibacterium corticicola</name>
    <dbReference type="NCBI Taxonomy" id="1812826"/>
    <lineage>
        <taxon>Bacteria</taxon>
        <taxon>Bacillati</taxon>
        <taxon>Actinomycetota</taxon>
        <taxon>Actinomycetes</taxon>
        <taxon>Micrococcales</taxon>
        <taxon>Jonesiaceae</taxon>
        <taxon>Populibacterium</taxon>
    </lineage>
</organism>
<dbReference type="Pfam" id="PF01547">
    <property type="entry name" value="SBP_bac_1"/>
    <property type="match status" value="1"/>
</dbReference>
<reference evidence="8" key="1">
    <citation type="journal article" date="2019" name="Int. J. Syst. Evol. Microbiol.">
        <title>The Global Catalogue of Microorganisms (GCM) 10K type strain sequencing project: providing services to taxonomists for standard genome sequencing and annotation.</title>
        <authorList>
            <consortium name="The Broad Institute Genomics Platform"/>
            <consortium name="The Broad Institute Genome Sequencing Center for Infectious Disease"/>
            <person name="Wu L."/>
            <person name="Ma J."/>
        </authorList>
    </citation>
    <scope>NUCLEOTIDE SEQUENCE [LARGE SCALE GENOMIC DNA]</scope>
    <source>
        <strain evidence="8">KCTC 33576</strain>
    </source>
</reference>
<dbReference type="SUPFAM" id="SSF53850">
    <property type="entry name" value="Periplasmic binding protein-like II"/>
    <property type="match status" value="1"/>
</dbReference>
<evidence type="ECO:0000313" key="8">
    <source>
        <dbReference type="Proteomes" id="UP001597391"/>
    </source>
</evidence>
<proteinExistence type="predicted"/>
<keyword evidence="8" id="KW-1185">Reference proteome</keyword>
<evidence type="ECO:0000256" key="1">
    <source>
        <dbReference type="ARBA" id="ARBA00022475"/>
    </source>
</evidence>
<keyword evidence="4" id="KW-0564">Palmitate</keyword>
<evidence type="ECO:0000313" key="7">
    <source>
        <dbReference type="EMBL" id="MFD2839930.1"/>
    </source>
</evidence>
<keyword evidence="3" id="KW-0472">Membrane</keyword>
<dbReference type="EMBL" id="JBHUOP010000002">
    <property type="protein sequence ID" value="MFD2839930.1"/>
    <property type="molecule type" value="Genomic_DNA"/>
</dbReference>
<accession>A0ABW5XBW5</accession>
<sequence length="449" mass="48299">MTWTRKLAAVSAAAAVALTAACTQPSQTEPTKEYTSTVDQKASDTATTLSLWTFVELHGQYYETMAGYWNEANPDRQVKVEINVMPYDDMHNKLQLALNSGTGLPDLVDIEVSKFPNFTKGEPALEDLTAAAAPYVQDLVKSRLDLYSKNGALYGLDFHVGTTVAYYNTELLEAAGIDYSTIETWDDYKAAGVKYKEETGKTFATVDTSAAWQSNLLLAQLGGDYLDSDGNVTVDSPEVIKAFDILKDLQDSGAADVPPGGQPDTEEAYGSINNGDFAAMVMPSWFMSRFTAYMPELAGKVAVAPAPVVEGAVSKTVGGGGTGTAVPSAGSNTELASEFIAFAKLSKEGNIEIWKTLGFDPLNTSMWTDESIIRDPENETIKYFKTNPFDAFNAVSDSIGLLVSGTSPNFPSVNNTLTTETLNNIFESGTPVEEALKQAATDLRNELGQ</sequence>
<dbReference type="PANTHER" id="PTHR43649:SF33">
    <property type="entry name" value="POLYGALACTURONAN_RHAMNOGALACTURONAN-BINDING PROTEIN YTCQ"/>
    <property type="match status" value="1"/>
</dbReference>
<feature type="chain" id="PRO_5045104814" evidence="6">
    <location>
        <begin position="29"/>
        <end position="449"/>
    </location>
</feature>
<dbReference type="Proteomes" id="UP001597391">
    <property type="component" value="Unassembled WGS sequence"/>
</dbReference>
<feature type="signal peptide" evidence="6">
    <location>
        <begin position="1"/>
        <end position="28"/>
    </location>
</feature>
<evidence type="ECO:0000256" key="2">
    <source>
        <dbReference type="ARBA" id="ARBA00022729"/>
    </source>
</evidence>
<evidence type="ECO:0000256" key="4">
    <source>
        <dbReference type="ARBA" id="ARBA00023139"/>
    </source>
</evidence>
<protein>
    <submittedName>
        <fullName evidence="7">ABC transporter substrate-binding protein</fullName>
    </submittedName>
</protein>
<name>A0ABW5XBW5_9MICO</name>
<dbReference type="InterPro" id="IPR050490">
    <property type="entry name" value="Bact_solute-bd_prot1"/>
</dbReference>
<dbReference type="PANTHER" id="PTHR43649">
    <property type="entry name" value="ARABINOSE-BINDING PROTEIN-RELATED"/>
    <property type="match status" value="1"/>
</dbReference>
<evidence type="ECO:0000256" key="5">
    <source>
        <dbReference type="ARBA" id="ARBA00023288"/>
    </source>
</evidence>
<keyword evidence="1" id="KW-1003">Cell membrane</keyword>
<evidence type="ECO:0000256" key="6">
    <source>
        <dbReference type="SAM" id="SignalP"/>
    </source>
</evidence>